<dbReference type="PANTHER" id="PTHR34598">
    <property type="entry name" value="BLL6449 PROTEIN"/>
    <property type="match status" value="1"/>
</dbReference>
<evidence type="ECO:0000313" key="4">
    <source>
        <dbReference type="Proteomes" id="UP000316270"/>
    </source>
</evidence>
<evidence type="ECO:0000256" key="1">
    <source>
        <dbReference type="ARBA" id="ARBA00023002"/>
    </source>
</evidence>
<protein>
    <recommendedName>
        <fullName evidence="5">Methyltransferase</fullName>
    </recommendedName>
</protein>
<reference evidence="3 4" key="1">
    <citation type="submission" date="2019-07" db="EMBL/GenBank/DDBJ databases">
        <title>Finished genome of Venturia effusa.</title>
        <authorList>
            <person name="Young C.A."/>
            <person name="Cox M.P."/>
            <person name="Ganley A.R.D."/>
            <person name="David W.J."/>
        </authorList>
    </citation>
    <scope>NUCLEOTIDE SEQUENCE [LARGE SCALE GENOMIC DNA]</scope>
    <source>
        <strain evidence="4">albino</strain>
    </source>
</reference>
<organism evidence="3 4">
    <name type="scientific">Venturia effusa</name>
    <dbReference type="NCBI Taxonomy" id="50376"/>
    <lineage>
        <taxon>Eukaryota</taxon>
        <taxon>Fungi</taxon>
        <taxon>Dikarya</taxon>
        <taxon>Ascomycota</taxon>
        <taxon>Pezizomycotina</taxon>
        <taxon>Dothideomycetes</taxon>
        <taxon>Pleosporomycetidae</taxon>
        <taxon>Venturiales</taxon>
        <taxon>Venturiaceae</taxon>
        <taxon>Venturia</taxon>
    </lineage>
</organism>
<dbReference type="STRING" id="50376.A0A517LBM2"/>
<gene>
    <name evidence="3" type="ORF">FKW77_009098</name>
</gene>
<sequence length="294" mass="34025">MPCVEECSSNTTNLVANLYFLARDPKYATVKPYTVRFDPKGKFPYTNIDNVKHSVELSNLRPNLNKLSSEFTIEKNCFQILTIPERMTYADFENDDIFRSVHIPHILTTLQAELKAKHIHVLDYRVRKRDENFPVRSEQQYEFLQPSSRVHIDYTAEAVRKTVRGYYGEEAGEILDRPWQVINVWHPIRGPCVDWPLAVCDAATVDFIQDTMASDFVDSWGYSENIQVHYNEAQRWYYLENQMPNELLVFKSADSEDGKLGVRPAAPHGSFDNPDKTAADLPRQSVELRLLVTF</sequence>
<name>A0A517LBM2_9PEZI</name>
<dbReference type="NCBIfam" id="NF041278">
    <property type="entry name" value="CmcJ_NvfI_EfuI"/>
    <property type="match status" value="1"/>
</dbReference>
<evidence type="ECO:0008006" key="5">
    <source>
        <dbReference type="Google" id="ProtNLM"/>
    </source>
</evidence>
<evidence type="ECO:0000313" key="3">
    <source>
        <dbReference type="EMBL" id="QDS73012.1"/>
    </source>
</evidence>
<evidence type="ECO:0000256" key="2">
    <source>
        <dbReference type="ARBA" id="ARBA00023604"/>
    </source>
</evidence>
<dbReference type="AlphaFoldDB" id="A0A517LBM2"/>
<dbReference type="PANTHER" id="PTHR34598:SF3">
    <property type="entry name" value="OXIDOREDUCTASE AN1597"/>
    <property type="match status" value="1"/>
</dbReference>
<dbReference type="InterPro" id="IPR044053">
    <property type="entry name" value="AsaB-like"/>
</dbReference>
<dbReference type="Proteomes" id="UP000316270">
    <property type="component" value="Chromosome 8"/>
</dbReference>
<keyword evidence="4" id="KW-1185">Reference proteome</keyword>
<dbReference type="EMBL" id="CP042192">
    <property type="protein sequence ID" value="QDS73012.1"/>
    <property type="molecule type" value="Genomic_DNA"/>
</dbReference>
<accession>A0A517LBM2</accession>
<dbReference type="GO" id="GO:0016491">
    <property type="term" value="F:oxidoreductase activity"/>
    <property type="evidence" value="ECO:0007669"/>
    <property type="project" value="UniProtKB-KW"/>
</dbReference>
<comment type="similarity">
    <text evidence="2">Belongs to the asaB hydroxylase/desaturase family.</text>
</comment>
<proteinExistence type="inferred from homology"/>
<keyword evidence="1" id="KW-0560">Oxidoreductase</keyword>
<dbReference type="OrthoDB" id="412788at2759"/>